<gene>
    <name evidence="2" type="ORF">CK501_13100</name>
</gene>
<protein>
    <submittedName>
        <fullName evidence="2">Uncharacterized protein</fullName>
    </submittedName>
</protein>
<comment type="caution">
    <text evidence="2">The sequence shown here is derived from an EMBL/GenBank/DDBJ whole genome shotgun (WGS) entry which is preliminary data.</text>
</comment>
<feature type="region of interest" description="Disordered" evidence="1">
    <location>
        <begin position="59"/>
        <end position="83"/>
    </location>
</feature>
<evidence type="ECO:0000313" key="2">
    <source>
        <dbReference type="EMBL" id="PAU78625.1"/>
    </source>
</evidence>
<accession>A0A2A2F1W9</accession>
<proteinExistence type="predicted"/>
<dbReference type="AlphaFoldDB" id="A0A2A2F1W9"/>
<dbReference type="EMBL" id="NSKD01000007">
    <property type="protein sequence ID" value="PAU78625.1"/>
    <property type="molecule type" value="Genomic_DNA"/>
</dbReference>
<dbReference type="Proteomes" id="UP000218896">
    <property type="component" value="Unassembled WGS sequence"/>
</dbReference>
<keyword evidence="3" id="KW-1185">Reference proteome</keyword>
<evidence type="ECO:0000313" key="3">
    <source>
        <dbReference type="Proteomes" id="UP000218896"/>
    </source>
</evidence>
<feature type="compositionally biased region" description="Basic and acidic residues" evidence="1">
    <location>
        <begin position="63"/>
        <end position="83"/>
    </location>
</feature>
<name>A0A2A2F1W9_9GAMM</name>
<evidence type="ECO:0000256" key="1">
    <source>
        <dbReference type="SAM" id="MobiDB-lite"/>
    </source>
</evidence>
<organism evidence="2 3">
    <name type="scientific">Halovibrio salipaludis</name>
    <dbReference type="NCBI Taxonomy" id="2032626"/>
    <lineage>
        <taxon>Bacteria</taxon>
        <taxon>Pseudomonadati</taxon>
        <taxon>Pseudomonadota</taxon>
        <taxon>Gammaproteobacteria</taxon>
        <taxon>Oceanospirillales</taxon>
        <taxon>Halomonadaceae</taxon>
        <taxon>Halovibrio</taxon>
    </lineage>
</organism>
<sequence>MRVFIAVNMTSYKKRGGDRFTGSWPQCLAWAIDRHRETGSVYVIELARPGEPDTRVVAEVSEDGVRGLDSKPGMSRKDARGER</sequence>
<reference evidence="2 3" key="1">
    <citation type="submission" date="2017-08" db="EMBL/GenBank/DDBJ databases">
        <title>Halovibrio sewagensis sp. nov., isolated from wastewater of high salinity.</title>
        <authorList>
            <person name="Dong X."/>
            <person name="Zhang G."/>
        </authorList>
    </citation>
    <scope>NUCLEOTIDE SEQUENCE [LARGE SCALE GENOMIC DNA]</scope>
    <source>
        <strain evidence="2 3">YL5-2</strain>
    </source>
</reference>